<sequence length="481" mass="55163">MLDKNFPVHTLPSLARNAIYEVEQHAQAPLSLISSAILSAISLACQNSIDVCRINNLIGPASLYLLTIADSGERKTGVYKEIFNPIYDFEELLFEKHLNEMLSYKNTIEIMDIEKKLIISKIKSDIRCNRDVSETRKRLEELLSSYPEEPIKYRMIFNDATPAALKDYLSGHWRSVGIFSDEAGTVFNGYILGDLPFLNKMWDGSTYTLQRKNEPDRLIKNATLTAGLMAQPSVISRYIKNKGDIAKGIGIFNRFLICQPHSKQGYRTITNPVTSNEHLPLFHKRLMEIIKINIASNKKSKRTCLYFSPEAQERWIQFHNHVESEMGMLGFGCFSDIKDYASKIAENAARISALLFYFNHGEGDISLEAIEAAIEITLWFTDEYIRIFSVPKPLDKKEEQIDSEELFKWVIKYCEDNSIIYFNKVLIYSFGPNRLRRKKVADGLLEILVQQGKIRIAKRGRSLYIGPDIDYMQSISTQYIV</sequence>
<proteinExistence type="predicted"/>
<dbReference type="InterPro" id="IPR025048">
    <property type="entry name" value="DUF3987"/>
</dbReference>
<name>A0A078LCS2_CITKO</name>
<gene>
    <name evidence="1" type="ORF">BN1086_02755</name>
</gene>
<dbReference type="AlphaFoldDB" id="A0A078LCS2"/>
<dbReference type="Pfam" id="PF13148">
    <property type="entry name" value="DUF3987"/>
    <property type="match status" value="1"/>
</dbReference>
<evidence type="ECO:0000313" key="1">
    <source>
        <dbReference type="EMBL" id="CDZ84600.1"/>
    </source>
</evidence>
<dbReference type="EMBL" id="LK931336">
    <property type="protein sequence ID" value="CDZ84600.1"/>
    <property type="molecule type" value="Genomic_DNA"/>
</dbReference>
<evidence type="ECO:0008006" key="2">
    <source>
        <dbReference type="Google" id="ProtNLM"/>
    </source>
</evidence>
<organism evidence="1">
    <name type="scientific">Citrobacter koseri</name>
    <name type="common">Citrobacter diversus</name>
    <dbReference type="NCBI Taxonomy" id="545"/>
    <lineage>
        <taxon>Bacteria</taxon>
        <taxon>Pseudomonadati</taxon>
        <taxon>Pseudomonadota</taxon>
        <taxon>Gammaproteobacteria</taxon>
        <taxon>Enterobacterales</taxon>
        <taxon>Enterobacteriaceae</taxon>
        <taxon>Citrobacter</taxon>
    </lineage>
</organism>
<reference evidence="1" key="1">
    <citation type="submission" date="2014-06" db="EMBL/GenBank/DDBJ databases">
        <authorList>
            <person name="Urmite Genomes Urmite Genomes"/>
        </authorList>
    </citation>
    <scope>NUCLEOTIDE SEQUENCE</scope>
</reference>
<accession>A0A078LCS2</accession>
<protein>
    <recommendedName>
        <fullName evidence="2">DUF3987 domain-containing protein</fullName>
    </recommendedName>
</protein>
<dbReference type="PATRIC" id="fig|545.12.peg.2777"/>